<dbReference type="GO" id="GO:0047024">
    <property type="term" value="F:5-alpha-androstane-3-beta,17-beta-diol dehydrogenase (NADP+) activity"/>
    <property type="evidence" value="ECO:0007669"/>
    <property type="project" value="TreeGrafter"/>
</dbReference>
<dbReference type="PANTHER" id="PTHR44442:SF1">
    <property type="entry name" value="3-KETO-STEROID REDUCTASE_17-BETA-HYDROXYSTEROID DEHYDROGENASE 7"/>
    <property type="match status" value="1"/>
</dbReference>
<dbReference type="GO" id="GO:0004303">
    <property type="term" value="F:estradiol 17-beta-dehydrogenase [NAD(P)+] activity"/>
    <property type="evidence" value="ECO:0007669"/>
    <property type="project" value="TreeGrafter"/>
</dbReference>
<dbReference type="KEGG" id="tng:GSTEN00013340G001"/>
<feature type="non-terminal residue" evidence="1">
    <location>
        <position position="1"/>
    </location>
</feature>
<dbReference type="OrthoDB" id="9989144at2759"/>
<organism evidence="1">
    <name type="scientific">Tetraodon nigroviridis</name>
    <name type="common">Spotted green pufferfish</name>
    <name type="synonym">Chelonodon nigroviridis</name>
    <dbReference type="NCBI Taxonomy" id="99883"/>
    <lineage>
        <taxon>Eukaryota</taxon>
        <taxon>Metazoa</taxon>
        <taxon>Chordata</taxon>
        <taxon>Craniata</taxon>
        <taxon>Vertebrata</taxon>
        <taxon>Euteleostomi</taxon>
        <taxon>Actinopterygii</taxon>
        <taxon>Neopterygii</taxon>
        <taxon>Teleostei</taxon>
        <taxon>Neoteleostei</taxon>
        <taxon>Acanthomorphata</taxon>
        <taxon>Eupercaria</taxon>
        <taxon>Tetraodontiformes</taxon>
        <taxon>Tetradontoidea</taxon>
        <taxon>Tetraodontidae</taxon>
        <taxon>Tetraodon</taxon>
    </lineage>
</organism>
<sequence>VNAGIMPNPQLNVKALFKGLFSCNVIHMFATAEGLLTQQDVPNPAGLQEVFAANLFGILILSLSLL</sequence>
<dbReference type="EMBL" id="CAAE01014367">
    <property type="protein sequence ID" value="CAF96338.1"/>
    <property type="molecule type" value="Genomic_DNA"/>
</dbReference>
<proteinExistence type="predicted"/>
<dbReference type="InterPro" id="IPR052834">
    <property type="entry name" value="3KSR/17beta-HSD"/>
</dbReference>
<comment type="caution">
    <text evidence="1">The sequence shown here is derived from an EMBL/GenBank/DDBJ whole genome shotgun (WGS) entry which is preliminary data.</text>
</comment>
<dbReference type="PANTHER" id="PTHR44442">
    <property type="entry name" value="3-KETO-STEROID REDUCTASE"/>
    <property type="match status" value="1"/>
</dbReference>
<evidence type="ECO:0000313" key="1">
    <source>
        <dbReference type="EMBL" id="CAF96338.1"/>
    </source>
</evidence>
<dbReference type="AlphaFoldDB" id="Q4SSP4"/>
<name>Q4SSP4_TETNG</name>
<gene>
    <name evidence="1" type="ORF">GSTENG00013340001</name>
</gene>
<dbReference type="GO" id="GO:0006695">
    <property type="term" value="P:cholesterol biosynthetic process"/>
    <property type="evidence" value="ECO:0007669"/>
    <property type="project" value="TreeGrafter"/>
</dbReference>
<dbReference type="GO" id="GO:0005789">
    <property type="term" value="C:endoplasmic reticulum membrane"/>
    <property type="evidence" value="ECO:0007669"/>
    <property type="project" value="TreeGrafter"/>
</dbReference>
<dbReference type="GO" id="GO:0000253">
    <property type="term" value="F:3-beta-hydroxysteroid 3-dehydrogenase (NADP+) activity"/>
    <property type="evidence" value="ECO:0007669"/>
    <property type="project" value="TreeGrafter"/>
</dbReference>
<protein>
    <submittedName>
        <fullName evidence="1">(spotted green pufferfish) hypothetical protein</fullName>
    </submittedName>
</protein>
<accession>Q4SSP4</accession>
<reference evidence="1" key="2">
    <citation type="submission" date="2004-02" db="EMBL/GenBank/DDBJ databases">
        <authorList>
            <consortium name="Genoscope"/>
            <consortium name="Whitehead Institute Centre for Genome Research"/>
        </authorList>
    </citation>
    <scope>NUCLEOTIDE SEQUENCE</scope>
</reference>
<reference evidence="1" key="1">
    <citation type="journal article" date="2004" name="Nature">
        <title>Genome duplication in the teleost fish Tetraodon nigroviridis reveals the early vertebrate proto-karyotype.</title>
        <authorList>
            <person name="Jaillon O."/>
            <person name="Aury J.-M."/>
            <person name="Brunet F."/>
            <person name="Petit J.-L."/>
            <person name="Stange-Thomann N."/>
            <person name="Mauceli E."/>
            <person name="Bouneau L."/>
            <person name="Fischer C."/>
            <person name="Ozouf-Costaz C."/>
            <person name="Bernot A."/>
            <person name="Nicaud S."/>
            <person name="Jaffe D."/>
            <person name="Fisher S."/>
            <person name="Lutfalla G."/>
            <person name="Dossat C."/>
            <person name="Segurens B."/>
            <person name="Dasilva C."/>
            <person name="Salanoubat M."/>
            <person name="Levy M."/>
            <person name="Boudet N."/>
            <person name="Castellano S."/>
            <person name="Anthouard V."/>
            <person name="Jubin C."/>
            <person name="Castelli V."/>
            <person name="Katinka M."/>
            <person name="Vacherie B."/>
            <person name="Biemont C."/>
            <person name="Skalli Z."/>
            <person name="Cattolico L."/>
            <person name="Poulain J."/>
            <person name="De Berardinis V."/>
            <person name="Cruaud C."/>
            <person name="Duprat S."/>
            <person name="Brottier P."/>
            <person name="Coutanceau J.-P."/>
            <person name="Gouzy J."/>
            <person name="Parra G."/>
            <person name="Lardier G."/>
            <person name="Chapple C."/>
            <person name="McKernan K.J."/>
            <person name="McEwan P."/>
            <person name="Bosak S."/>
            <person name="Kellis M."/>
            <person name="Volff J.-N."/>
            <person name="Guigo R."/>
            <person name="Zody M.C."/>
            <person name="Mesirov J."/>
            <person name="Lindblad-Toh K."/>
            <person name="Birren B."/>
            <person name="Nusbaum C."/>
            <person name="Kahn D."/>
            <person name="Robinson-Rechavi M."/>
            <person name="Laudet V."/>
            <person name="Schachter V."/>
            <person name="Quetier F."/>
            <person name="Saurin W."/>
            <person name="Scarpelli C."/>
            <person name="Wincker P."/>
            <person name="Lander E.S."/>
            <person name="Weissenbach J."/>
            <person name="Roest Crollius H."/>
        </authorList>
    </citation>
    <scope>NUCLEOTIDE SEQUENCE [LARGE SCALE GENOMIC DNA]</scope>
</reference>